<organism evidence="3 4">
    <name type="scientific">Chitinophaga dinghuensis</name>
    <dbReference type="NCBI Taxonomy" id="1539050"/>
    <lineage>
        <taxon>Bacteria</taxon>
        <taxon>Pseudomonadati</taxon>
        <taxon>Bacteroidota</taxon>
        <taxon>Chitinophagia</taxon>
        <taxon>Chitinophagales</taxon>
        <taxon>Chitinophagaceae</taxon>
        <taxon>Chitinophaga</taxon>
    </lineage>
</organism>
<accession>A0A327VUS6</accession>
<dbReference type="InterPro" id="IPR032710">
    <property type="entry name" value="NTF2-like_dom_sf"/>
</dbReference>
<keyword evidence="4" id="KW-1185">Reference proteome</keyword>
<dbReference type="RefSeq" id="WP_111594883.1">
    <property type="nucleotide sequence ID" value="NZ_QLMA01000010.1"/>
</dbReference>
<dbReference type="EMBL" id="QLMA01000010">
    <property type="protein sequence ID" value="RAJ74971.1"/>
    <property type="molecule type" value="Genomic_DNA"/>
</dbReference>
<dbReference type="AlphaFoldDB" id="A0A327VUS6"/>
<dbReference type="Proteomes" id="UP000249819">
    <property type="component" value="Unassembled WGS sequence"/>
</dbReference>
<proteinExistence type="predicted"/>
<feature type="domain" description="DUF4440" evidence="2">
    <location>
        <begin position="36"/>
        <end position="136"/>
    </location>
</feature>
<protein>
    <submittedName>
        <fullName evidence="3">Ketosteroid isomerase-like protein</fullName>
    </submittedName>
</protein>
<gene>
    <name evidence="3" type="ORF">CLV59_11017</name>
</gene>
<dbReference type="OrthoDB" id="678190at2"/>
<dbReference type="InterPro" id="IPR027843">
    <property type="entry name" value="DUF4440"/>
</dbReference>
<dbReference type="Gene3D" id="3.10.450.50">
    <property type="match status" value="1"/>
</dbReference>
<evidence type="ECO:0000313" key="4">
    <source>
        <dbReference type="Proteomes" id="UP000249819"/>
    </source>
</evidence>
<feature type="chain" id="PRO_5016371575" evidence="1">
    <location>
        <begin position="22"/>
        <end position="163"/>
    </location>
</feature>
<keyword evidence="3" id="KW-0413">Isomerase</keyword>
<evidence type="ECO:0000313" key="3">
    <source>
        <dbReference type="EMBL" id="RAJ74971.1"/>
    </source>
</evidence>
<dbReference type="Pfam" id="PF14534">
    <property type="entry name" value="DUF4440"/>
    <property type="match status" value="1"/>
</dbReference>
<comment type="caution">
    <text evidence="3">The sequence shown here is derived from an EMBL/GenBank/DDBJ whole genome shotgun (WGS) entry which is preliminary data.</text>
</comment>
<dbReference type="GO" id="GO:0016853">
    <property type="term" value="F:isomerase activity"/>
    <property type="evidence" value="ECO:0007669"/>
    <property type="project" value="UniProtKB-KW"/>
</dbReference>
<sequence>MKTLNLLLLMLCLSVLGYAQSNPDAALLASLNRATAAIRGAFEKGDAELVTQLHSPDIIKYFGGKNVVTGREQLKKGLQDWFEHSKVEFVENKVENTIFNGEIAIQTSIFAIKTTPKIGGKASIGRGRSMVIYKKDKNSPTGWLSLREIVQEAPAEEGTEKEK</sequence>
<keyword evidence="1" id="KW-0732">Signal</keyword>
<dbReference type="SUPFAM" id="SSF54427">
    <property type="entry name" value="NTF2-like"/>
    <property type="match status" value="1"/>
</dbReference>
<evidence type="ECO:0000256" key="1">
    <source>
        <dbReference type="SAM" id="SignalP"/>
    </source>
</evidence>
<name>A0A327VUS6_9BACT</name>
<reference evidence="3 4" key="1">
    <citation type="submission" date="2018-06" db="EMBL/GenBank/DDBJ databases">
        <title>Genomic Encyclopedia of Archaeal and Bacterial Type Strains, Phase II (KMG-II): from individual species to whole genera.</title>
        <authorList>
            <person name="Goeker M."/>
        </authorList>
    </citation>
    <scope>NUCLEOTIDE SEQUENCE [LARGE SCALE GENOMIC DNA]</scope>
    <source>
        <strain evidence="3 4">DSM 29821</strain>
    </source>
</reference>
<feature type="signal peptide" evidence="1">
    <location>
        <begin position="1"/>
        <end position="21"/>
    </location>
</feature>
<evidence type="ECO:0000259" key="2">
    <source>
        <dbReference type="Pfam" id="PF14534"/>
    </source>
</evidence>